<feature type="chain" id="PRO_5014814219" evidence="1">
    <location>
        <begin position="30"/>
        <end position="165"/>
    </location>
</feature>
<dbReference type="EMBL" id="PKQE01000009">
    <property type="protein sequence ID" value="PLC39943.1"/>
    <property type="molecule type" value="Genomic_DNA"/>
</dbReference>
<dbReference type="RefSeq" id="WP_102067570.1">
    <property type="nucleotide sequence ID" value="NZ_PKQE01000009.1"/>
</dbReference>
<proteinExistence type="predicted"/>
<feature type="signal peptide" evidence="1">
    <location>
        <begin position="1"/>
        <end position="29"/>
    </location>
</feature>
<gene>
    <name evidence="2" type="ORF">C0Q88_24910</name>
</gene>
<evidence type="ECO:0000313" key="2">
    <source>
        <dbReference type="EMBL" id="PLC39943.1"/>
    </source>
</evidence>
<name>A0A2N4TJQ8_RALPI</name>
<dbReference type="AlphaFoldDB" id="A0A2N4TJQ8"/>
<comment type="caution">
    <text evidence="2">The sequence shown here is derived from an EMBL/GenBank/DDBJ whole genome shotgun (WGS) entry which is preliminary data.</text>
</comment>
<protein>
    <submittedName>
        <fullName evidence="2">Uncharacterized protein</fullName>
    </submittedName>
</protein>
<sequence>MKHTFLLARRAAALVAASAAMLAAVPAHAHAIEGCPSGSYLYHFGFADWRKTGTAWQARDSDYAHTPSGLSVFLDLTESEYRKMNQARSDELGAVSVVLRVPCDNSYSKNLTLTANPVTLSNWVSEGGSKHAVLSIKGSNPSAEKFNQAFQNELINHSSLMATER</sequence>
<accession>A0A2N4TJQ8</accession>
<reference evidence="2 3" key="1">
    <citation type="submission" date="2017-12" db="EMBL/GenBank/DDBJ databases">
        <title>Draft genome sequence of Ralstonia pickettii 52.</title>
        <authorList>
            <person name="Zheng B."/>
        </authorList>
    </citation>
    <scope>NUCLEOTIDE SEQUENCE [LARGE SCALE GENOMIC DNA]</scope>
    <source>
        <strain evidence="2 3">52</strain>
    </source>
</reference>
<evidence type="ECO:0000256" key="1">
    <source>
        <dbReference type="SAM" id="SignalP"/>
    </source>
</evidence>
<evidence type="ECO:0000313" key="3">
    <source>
        <dbReference type="Proteomes" id="UP000234456"/>
    </source>
</evidence>
<dbReference type="Proteomes" id="UP000234456">
    <property type="component" value="Unassembled WGS sequence"/>
</dbReference>
<organism evidence="2 3">
    <name type="scientific">Ralstonia pickettii</name>
    <name type="common">Burkholderia pickettii</name>
    <dbReference type="NCBI Taxonomy" id="329"/>
    <lineage>
        <taxon>Bacteria</taxon>
        <taxon>Pseudomonadati</taxon>
        <taxon>Pseudomonadota</taxon>
        <taxon>Betaproteobacteria</taxon>
        <taxon>Burkholderiales</taxon>
        <taxon>Burkholderiaceae</taxon>
        <taxon>Ralstonia</taxon>
    </lineage>
</organism>
<keyword evidence="1" id="KW-0732">Signal</keyword>